<dbReference type="InterPro" id="IPR018303">
    <property type="entry name" value="ATPase_P-typ_P_site"/>
</dbReference>
<evidence type="ECO:0000256" key="2">
    <source>
        <dbReference type="ARBA" id="ARBA00022475"/>
    </source>
</evidence>
<evidence type="ECO:0000313" key="9">
    <source>
        <dbReference type="EMBL" id="PMP97651.1"/>
    </source>
</evidence>
<evidence type="ECO:0000256" key="1">
    <source>
        <dbReference type="ARBA" id="ARBA00004651"/>
    </source>
</evidence>
<name>A0A2N7QFI5_9BACT</name>
<keyword evidence="7" id="KW-1133">Transmembrane helix</keyword>
<dbReference type="InterPro" id="IPR050510">
    <property type="entry name" value="Cation_transp_ATPase_P-type"/>
</dbReference>
<keyword evidence="5" id="KW-0067">ATP-binding</keyword>
<evidence type="ECO:0000256" key="3">
    <source>
        <dbReference type="ARBA" id="ARBA00022692"/>
    </source>
</evidence>
<keyword evidence="8" id="KW-0472">Membrane</keyword>
<dbReference type="Gene3D" id="3.40.50.1000">
    <property type="entry name" value="HAD superfamily/HAD-like"/>
    <property type="match status" value="1"/>
</dbReference>
<dbReference type="GO" id="GO:0005524">
    <property type="term" value="F:ATP binding"/>
    <property type="evidence" value="ECO:0007669"/>
    <property type="project" value="UniProtKB-KW"/>
</dbReference>
<dbReference type="InterPro" id="IPR023299">
    <property type="entry name" value="ATPase_P-typ_cyto_dom_N"/>
</dbReference>
<protein>
    <submittedName>
        <fullName evidence="9">Uncharacterized protein</fullName>
    </submittedName>
</protein>
<organism evidence="9 10">
    <name type="scientific">Thermodesulfobacterium geofontis</name>
    <dbReference type="NCBI Taxonomy" id="1295609"/>
    <lineage>
        <taxon>Bacteria</taxon>
        <taxon>Pseudomonadati</taxon>
        <taxon>Thermodesulfobacteriota</taxon>
        <taxon>Thermodesulfobacteria</taxon>
        <taxon>Thermodesulfobacteriales</taxon>
        <taxon>Thermodesulfobacteriaceae</taxon>
        <taxon>Thermodesulfobacterium</taxon>
    </lineage>
</organism>
<proteinExistence type="predicted"/>
<dbReference type="Gene3D" id="3.40.1110.10">
    <property type="entry name" value="Calcium-transporting ATPase, cytoplasmic domain N"/>
    <property type="match status" value="1"/>
</dbReference>
<dbReference type="InterPro" id="IPR023214">
    <property type="entry name" value="HAD_sf"/>
</dbReference>
<comment type="caution">
    <text evidence="9">The sequence shown here is derived from an EMBL/GenBank/DDBJ whole genome shotgun (WGS) entry which is preliminary data.</text>
</comment>
<dbReference type="FunFam" id="3.40.50.1000:FF:000001">
    <property type="entry name" value="Phospholipid-transporting ATPase IC"/>
    <property type="match status" value="1"/>
</dbReference>
<keyword evidence="4" id="KW-0547">Nucleotide-binding</keyword>
<comment type="subcellular location">
    <subcellularLocation>
        <location evidence="1">Cell membrane</location>
        <topology evidence="1">Multi-pass membrane protein</topology>
    </subcellularLocation>
</comment>
<dbReference type="SUPFAM" id="SSF81660">
    <property type="entry name" value="Metal cation-transporting ATPase, ATP-binding domain N"/>
    <property type="match status" value="1"/>
</dbReference>
<evidence type="ECO:0000256" key="5">
    <source>
        <dbReference type="ARBA" id="ARBA00022840"/>
    </source>
</evidence>
<keyword evidence="3" id="KW-0812">Transmembrane</keyword>
<dbReference type="Pfam" id="PF13246">
    <property type="entry name" value="Cation_ATPase"/>
    <property type="match status" value="1"/>
</dbReference>
<evidence type="ECO:0000256" key="7">
    <source>
        <dbReference type="ARBA" id="ARBA00022989"/>
    </source>
</evidence>
<dbReference type="EMBL" id="PNJD01000148">
    <property type="protein sequence ID" value="PMP97651.1"/>
    <property type="molecule type" value="Genomic_DNA"/>
</dbReference>
<dbReference type="GO" id="GO:0005886">
    <property type="term" value="C:plasma membrane"/>
    <property type="evidence" value="ECO:0007669"/>
    <property type="project" value="UniProtKB-SubCell"/>
</dbReference>
<reference evidence="9 10" key="1">
    <citation type="submission" date="2018-01" db="EMBL/GenBank/DDBJ databases">
        <title>Metagenomic assembled genomes from two thermal pools in the Uzon Caldera, Kamchatka, Russia.</title>
        <authorList>
            <person name="Wilkins L."/>
            <person name="Ettinger C."/>
        </authorList>
    </citation>
    <scope>NUCLEOTIDE SEQUENCE [LARGE SCALE GENOMIC DNA]</scope>
    <source>
        <strain evidence="9">ARK-04</strain>
    </source>
</reference>
<sequence>MVNLNAIVRNLSAVETLGSVTYICTDKTGTLTQNRMIVRKVFSLNKDSKSLFLFMSLNNDVKINEENKVTGDPIKIALYEFAKINGFDKIKFQKEFPRVAEIPFDSKRKCLTTVHKKGDEHLVFTKGL</sequence>
<dbReference type="PROSITE" id="PS00154">
    <property type="entry name" value="ATPASE_E1_E2"/>
    <property type="match status" value="1"/>
</dbReference>
<gene>
    <name evidence="9" type="ORF">C0169_02415</name>
</gene>
<dbReference type="PANTHER" id="PTHR43294">
    <property type="entry name" value="SODIUM/POTASSIUM-TRANSPORTING ATPASE SUBUNIT ALPHA"/>
    <property type="match status" value="1"/>
</dbReference>
<accession>A0A2N7QFI5</accession>
<keyword evidence="2" id="KW-1003">Cell membrane</keyword>
<evidence type="ECO:0000256" key="4">
    <source>
        <dbReference type="ARBA" id="ARBA00022741"/>
    </source>
</evidence>
<dbReference type="AlphaFoldDB" id="A0A2N7QFI5"/>
<dbReference type="Proteomes" id="UP000235619">
    <property type="component" value="Unassembled WGS sequence"/>
</dbReference>
<dbReference type="Gene3D" id="1.20.1110.10">
    <property type="entry name" value="Calcium-transporting ATPase, transmembrane domain"/>
    <property type="match status" value="1"/>
</dbReference>
<evidence type="ECO:0000313" key="10">
    <source>
        <dbReference type="Proteomes" id="UP000235619"/>
    </source>
</evidence>
<keyword evidence="6" id="KW-1278">Translocase</keyword>
<dbReference type="PANTHER" id="PTHR43294:SF21">
    <property type="entry name" value="CATION TRANSPORTING ATPASE"/>
    <property type="match status" value="1"/>
</dbReference>
<evidence type="ECO:0000256" key="8">
    <source>
        <dbReference type="ARBA" id="ARBA00023136"/>
    </source>
</evidence>
<evidence type="ECO:0000256" key="6">
    <source>
        <dbReference type="ARBA" id="ARBA00022967"/>
    </source>
</evidence>